<protein>
    <recommendedName>
        <fullName evidence="4">Thioesterase domain-containing protein</fullName>
    </recommendedName>
</protein>
<evidence type="ECO:0000256" key="1">
    <source>
        <dbReference type="ARBA" id="ARBA00008324"/>
    </source>
</evidence>
<dbReference type="NCBIfam" id="TIGR00369">
    <property type="entry name" value="unchar_dom_1"/>
    <property type="match status" value="1"/>
</dbReference>
<dbReference type="SUPFAM" id="SSF54637">
    <property type="entry name" value="Thioesterase/thiol ester dehydrase-isomerase"/>
    <property type="match status" value="1"/>
</dbReference>
<accession>A0A8S0XZU4</accession>
<sequence>MSSRLQTTSSPSSALTALSTELPSARRSSETGKAWVDPASLPHYHHASPIGGNAPDYVKQLNYNTFMCYGVGEDDCFGSKVGKAVRFIEVNVNRKLEKQGRLEATTIAEIEVTKHMLNGAGMLHGGCVAYLIDNCCSTPLVVLGLIQSVNGVGVTQSMNVLFHSPAPRGTCLRIISSSVSLGGRVMSSRCEIIDKDTGRVVASAFLNKMQPTISKL</sequence>
<dbReference type="InterPro" id="IPR003736">
    <property type="entry name" value="PAAI_dom"/>
</dbReference>
<comment type="similarity">
    <text evidence="1">Belongs to the thioesterase PaaI family.</text>
</comment>
<dbReference type="EMBL" id="CACVBS010000085">
    <property type="protein sequence ID" value="CAA7270111.1"/>
    <property type="molecule type" value="Genomic_DNA"/>
</dbReference>
<dbReference type="PANTHER" id="PTHR21660">
    <property type="entry name" value="THIOESTERASE SUPERFAMILY MEMBER-RELATED"/>
    <property type="match status" value="1"/>
</dbReference>
<evidence type="ECO:0000313" key="6">
    <source>
        <dbReference type="Proteomes" id="UP000467700"/>
    </source>
</evidence>
<keyword evidence="6" id="KW-1185">Reference proteome</keyword>
<evidence type="ECO:0000259" key="4">
    <source>
        <dbReference type="Pfam" id="PF03061"/>
    </source>
</evidence>
<keyword evidence="2" id="KW-0378">Hydrolase</keyword>
<evidence type="ECO:0000313" key="5">
    <source>
        <dbReference type="EMBL" id="CAA7270111.1"/>
    </source>
</evidence>
<dbReference type="Gene3D" id="3.10.129.10">
    <property type="entry name" value="Hotdog Thioesterase"/>
    <property type="match status" value="1"/>
</dbReference>
<evidence type="ECO:0000256" key="3">
    <source>
        <dbReference type="SAM" id="MobiDB-lite"/>
    </source>
</evidence>
<organism evidence="5 6">
    <name type="scientific">Cyclocybe aegerita</name>
    <name type="common">Black poplar mushroom</name>
    <name type="synonym">Agrocybe aegerita</name>
    <dbReference type="NCBI Taxonomy" id="1973307"/>
    <lineage>
        <taxon>Eukaryota</taxon>
        <taxon>Fungi</taxon>
        <taxon>Dikarya</taxon>
        <taxon>Basidiomycota</taxon>
        <taxon>Agaricomycotina</taxon>
        <taxon>Agaricomycetes</taxon>
        <taxon>Agaricomycetidae</taxon>
        <taxon>Agaricales</taxon>
        <taxon>Agaricineae</taxon>
        <taxon>Bolbitiaceae</taxon>
        <taxon>Cyclocybe</taxon>
    </lineage>
</organism>
<dbReference type="CDD" id="cd03443">
    <property type="entry name" value="PaaI_thioesterase"/>
    <property type="match status" value="1"/>
</dbReference>
<dbReference type="AlphaFoldDB" id="A0A8S0XZU4"/>
<feature type="region of interest" description="Disordered" evidence="3">
    <location>
        <begin position="1"/>
        <end position="33"/>
    </location>
</feature>
<evidence type="ECO:0000256" key="2">
    <source>
        <dbReference type="ARBA" id="ARBA00022801"/>
    </source>
</evidence>
<name>A0A8S0XZU4_CYCAE</name>
<dbReference type="InterPro" id="IPR006683">
    <property type="entry name" value="Thioestr_dom"/>
</dbReference>
<dbReference type="Pfam" id="PF03061">
    <property type="entry name" value="4HBT"/>
    <property type="match status" value="1"/>
</dbReference>
<proteinExistence type="inferred from homology"/>
<dbReference type="PANTHER" id="PTHR21660:SF1">
    <property type="entry name" value="ACYL-COENZYME A THIOESTERASE 13"/>
    <property type="match status" value="1"/>
</dbReference>
<feature type="domain" description="Thioesterase" evidence="4">
    <location>
        <begin position="121"/>
        <end position="199"/>
    </location>
</feature>
<dbReference type="InterPro" id="IPR039298">
    <property type="entry name" value="ACOT13"/>
</dbReference>
<comment type="caution">
    <text evidence="5">The sequence shown here is derived from an EMBL/GenBank/DDBJ whole genome shotgun (WGS) entry which is preliminary data.</text>
</comment>
<dbReference type="OrthoDB" id="2831072at2759"/>
<reference evidence="5 6" key="1">
    <citation type="submission" date="2020-01" db="EMBL/GenBank/DDBJ databases">
        <authorList>
            <person name="Gupta K D."/>
        </authorList>
    </citation>
    <scope>NUCLEOTIDE SEQUENCE [LARGE SCALE GENOMIC DNA]</scope>
</reference>
<gene>
    <name evidence="5" type="ORF">AAE3_LOCUS12358</name>
</gene>
<dbReference type="Proteomes" id="UP000467700">
    <property type="component" value="Unassembled WGS sequence"/>
</dbReference>
<dbReference type="GO" id="GO:0047617">
    <property type="term" value="F:fatty acyl-CoA hydrolase activity"/>
    <property type="evidence" value="ECO:0007669"/>
    <property type="project" value="InterPro"/>
</dbReference>
<dbReference type="InterPro" id="IPR029069">
    <property type="entry name" value="HotDog_dom_sf"/>
</dbReference>
<feature type="compositionally biased region" description="Low complexity" evidence="3">
    <location>
        <begin position="1"/>
        <end position="25"/>
    </location>
</feature>